<organism evidence="1 2">
    <name type="scientific">Portunus trituberculatus</name>
    <name type="common">Swimming crab</name>
    <name type="synonym">Neptunus trituberculatus</name>
    <dbReference type="NCBI Taxonomy" id="210409"/>
    <lineage>
        <taxon>Eukaryota</taxon>
        <taxon>Metazoa</taxon>
        <taxon>Ecdysozoa</taxon>
        <taxon>Arthropoda</taxon>
        <taxon>Crustacea</taxon>
        <taxon>Multicrustacea</taxon>
        <taxon>Malacostraca</taxon>
        <taxon>Eumalacostraca</taxon>
        <taxon>Eucarida</taxon>
        <taxon>Decapoda</taxon>
        <taxon>Pleocyemata</taxon>
        <taxon>Brachyura</taxon>
        <taxon>Eubrachyura</taxon>
        <taxon>Portunoidea</taxon>
        <taxon>Portunidae</taxon>
        <taxon>Portuninae</taxon>
        <taxon>Portunus</taxon>
    </lineage>
</organism>
<dbReference type="EMBL" id="VSRR010001264">
    <property type="protein sequence ID" value="MPC23878.1"/>
    <property type="molecule type" value="Genomic_DNA"/>
</dbReference>
<evidence type="ECO:0000313" key="1">
    <source>
        <dbReference type="EMBL" id="MPC23878.1"/>
    </source>
</evidence>
<dbReference type="Proteomes" id="UP000324222">
    <property type="component" value="Unassembled WGS sequence"/>
</dbReference>
<gene>
    <name evidence="1" type="ORF">E2C01_016944</name>
</gene>
<protein>
    <submittedName>
        <fullName evidence="1">Uncharacterized protein</fullName>
    </submittedName>
</protein>
<keyword evidence="2" id="KW-1185">Reference proteome</keyword>
<accession>A0A5B7DR41</accession>
<proteinExistence type="predicted"/>
<reference evidence="1 2" key="1">
    <citation type="submission" date="2019-05" db="EMBL/GenBank/DDBJ databases">
        <title>Another draft genome of Portunus trituberculatus and its Hox gene families provides insights of decapod evolution.</title>
        <authorList>
            <person name="Jeong J.-H."/>
            <person name="Song I."/>
            <person name="Kim S."/>
            <person name="Choi T."/>
            <person name="Kim D."/>
            <person name="Ryu S."/>
            <person name="Kim W."/>
        </authorList>
    </citation>
    <scope>NUCLEOTIDE SEQUENCE [LARGE SCALE GENOMIC DNA]</scope>
    <source>
        <tissue evidence="1">Muscle</tissue>
    </source>
</reference>
<name>A0A5B7DR41_PORTR</name>
<evidence type="ECO:0000313" key="2">
    <source>
        <dbReference type="Proteomes" id="UP000324222"/>
    </source>
</evidence>
<dbReference type="AlphaFoldDB" id="A0A5B7DR41"/>
<sequence length="74" mass="8647">MTATADGRVGKPAAFTVGRSLRCERRCSRSSLGYGYALPHRWHRLVYERRSVCWRFMWYDSLPDEKNTCGHSLH</sequence>
<comment type="caution">
    <text evidence="1">The sequence shown here is derived from an EMBL/GenBank/DDBJ whole genome shotgun (WGS) entry which is preliminary data.</text>
</comment>